<proteinExistence type="predicted"/>
<dbReference type="AlphaFoldDB" id="A0A9P0H5F4"/>
<gene>
    <name evidence="2" type="ORF">NEZAVI_LOCUS5973</name>
</gene>
<accession>A0A9P0H5F4</accession>
<sequence length="138" mass="15737">MPIFGPKKDELIGEFRRLDYAELCELYSVNIVEVISSRRSKWACKIVELGNERIPKRLIFAVRNGKRPRDRPETAQKTYGMVRIDIRYSEGCTSQKRPLNAWAVTTKWNRAKEANGTTTSGITTSRPTSSSRGRTTGR</sequence>
<evidence type="ECO:0000256" key="1">
    <source>
        <dbReference type="SAM" id="MobiDB-lite"/>
    </source>
</evidence>
<keyword evidence="3" id="KW-1185">Reference proteome</keyword>
<dbReference type="Proteomes" id="UP001152798">
    <property type="component" value="Chromosome 3"/>
</dbReference>
<feature type="region of interest" description="Disordered" evidence="1">
    <location>
        <begin position="110"/>
        <end position="138"/>
    </location>
</feature>
<dbReference type="EMBL" id="OV725079">
    <property type="protein sequence ID" value="CAH1395761.1"/>
    <property type="molecule type" value="Genomic_DNA"/>
</dbReference>
<feature type="compositionally biased region" description="Low complexity" evidence="1">
    <location>
        <begin position="116"/>
        <end position="138"/>
    </location>
</feature>
<organism evidence="2 3">
    <name type="scientific">Nezara viridula</name>
    <name type="common">Southern green stink bug</name>
    <name type="synonym">Cimex viridulus</name>
    <dbReference type="NCBI Taxonomy" id="85310"/>
    <lineage>
        <taxon>Eukaryota</taxon>
        <taxon>Metazoa</taxon>
        <taxon>Ecdysozoa</taxon>
        <taxon>Arthropoda</taxon>
        <taxon>Hexapoda</taxon>
        <taxon>Insecta</taxon>
        <taxon>Pterygota</taxon>
        <taxon>Neoptera</taxon>
        <taxon>Paraneoptera</taxon>
        <taxon>Hemiptera</taxon>
        <taxon>Heteroptera</taxon>
        <taxon>Panheteroptera</taxon>
        <taxon>Pentatomomorpha</taxon>
        <taxon>Pentatomoidea</taxon>
        <taxon>Pentatomidae</taxon>
        <taxon>Pentatominae</taxon>
        <taxon>Nezara</taxon>
    </lineage>
</organism>
<reference evidence="2" key="1">
    <citation type="submission" date="2022-01" db="EMBL/GenBank/DDBJ databases">
        <authorList>
            <person name="King R."/>
        </authorList>
    </citation>
    <scope>NUCLEOTIDE SEQUENCE</scope>
</reference>
<evidence type="ECO:0000313" key="3">
    <source>
        <dbReference type="Proteomes" id="UP001152798"/>
    </source>
</evidence>
<protein>
    <submittedName>
        <fullName evidence="2">Uncharacterized protein</fullName>
    </submittedName>
</protein>
<name>A0A9P0H5F4_NEZVI</name>
<dbReference type="OrthoDB" id="6625677at2759"/>
<evidence type="ECO:0000313" key="2">
    <source>
        <dbReference type="EMBL" id="CAH1395761.1"/>
    </source>
</evidence>